<dbReference type="SUPFAM" id="SSF53474">
    <property type="entry name" value="alpha/beta-Hydrolases"/>
    <property type="match status" value="1"/>
</dbReference>
<dbReference type="InterPro" id="IPR029058">
    <property type="entry name" value="AB_hydrolase_fold"/>
</dbReference>
<dbReference type="Pfam" id="PF12697">
    <property type="entry name" value="Abhydrolase_6"/>
    <property type="match status" value="1"/>
</dbReference>
<dbReference type="PANTHER" id="PTHR43433">
    <property type="entry name" value="HYDROLASE, ALPHA/BETA FOLD FAMILY PROTEIN"/>
    <property type="match status" value="1"/>
</dbReference>
<dbReference type="InterPro" id="IPR000073">
    <property type="entry name" value="AB_hydrolase_1"/>
</dbReference>
<keyword evidence="2" id="KW-0378">Hydrolase</keyword>
<accession>A0A6I4UE96</accession>
<reference evidence="2 3" key="1">
    <citation type="submission" date="2019-12" db="EMBL/GenBank/DDBJ databases">
        <title>Genomic-based taxomic classification of the family Erythrobacteraceae.</title>
        <authorList>
            <person name="Xu L."/>
        </authorList>
    </citation>
    <scope>NUCLEOTIDE SEQUENCE [LARGE SCALE GENOMIC DNA]</scope>
    <source>
        <strain evidence="2 3">CGMCC 1.8703</strain>
    </source>
</reference>
<dbReference type="Gene3D" id="3.40.50.1820">
    <property type="entry name" value="alpha/beta hydrolase"/>
    <property type="match status" value="1"/>
</dbReference>
<protein>
    <submittedName>
        <fullName evidence="2">Alpha/beta fold hydrolase</fullName>
    </submittedName>
</protein>
<evidence type="ECO:0000313" key="2">
    <source>
        <dbReference type="EMBL" id="MXP35583.1"/>
    </source>
</evidence>
<evidence type="ECO:0000259" key="1">
    <source>
        <dbReference type="Pfam" id="PF12697"/>
    </source>
</evidence>
<dbReference type="EMBL" id="WTYG01000002">
    <property type="protein sequence ID" value="MXP35583.1"/>
    <property type="molecule type" value="Genomic_DNA"/>
</dbReference>
<organism evidence="2 3">
    <name type="scientific">Qipengyuania citrea</name>
    <dbReference type="NCBI Taxonomy" id="225971"/>
    <lineage>
        <taxon>Bacteria</taxon>
        <taxon>Pseudomonadati</taxon>
        <taxon>Pseudomonadota</taxon>
        <taxon>Alphaproteobacteria</taxon>
        <taxon>Sphingomonadales</taxon>
        <taxon>Erythrobacteraceae</taxon>
        <taxon>Qipengyuania</taxon>
    </lineage>
</organism>
<evidence type="ECO:0000313" key="3">
    <source>
        <dbReference type="Proteomes" id="UP000439914"/>
    </source>
</evidence>
<dbReference type="GO" id="GO:0016787">
    <property type="term" value="F:hydrolase activity"/>
    <property type="evidence" value="ECO:0007669"/>
    <property type="project" value="UniProtKB-KW"/>
</dbReference>
<feature type="domain" description="AB hydrolase-1" evidence="1">
    <location>
        <begin position="31"/>
        <end position="236"/>
    </location>
</feature>
<name>A0A6I4UE96_9SPHN</name>
<comment type="caution">
    <text evidence="2">The sequence shown here is derived from an EMBL/GenBank/DDBJ whole genome shotgun (WGS) entry which is preliminary data.</text>
</comment>
<dbReference type="PANTHER" id="PTHR43433:SF5">
    <property type="entry name" value="AB HYDROLASE-1 DOMAIN-CONTAINING PROTEIN"/>
    <property type="match status" value="1"/>
</dbReference>
<proteinExistence type="predicted"/>
<dbReference type="Proteomes" id="UP000439914">
    <property type="component" value="Unassembled WGS sequence"/>
</dbReference>
<dbReference type="RefSeq" id="WP_237452448.1">
    <property type="nucleotide sequence ID" value="NZ_WTYG01000002.1"/>
</dbReference>
<sequence>MSRPESISIDFRSQRIAGVRYPAPRPNGAKVLLNHGFGVTRTGVGRAFVDLARGLTNSGCTVFAFDRLGHGESDGRFLDVSVPDELDQLSAMLDHVLADGNGPVHLVGHSLGGMESACLAARRPGDLASLTLWAAAAVFVDDVRSGQIQGKSLDPLRDTGVFDFKGQALGPRFVETAEAFDPFAGLGAFTGKVFVHQGEADEVVPFEYAQKYADIWSENAVLYRYPDADHGWNRLPDRALLLQRTQADIAGLADTGTEH</sequence>
<gene>
    <name evidence="2" type="ORF">GRI55_07335</name>
</gene>
<dbReference type="InterPro" id="IPR050471">
    <property type="entry name" value="AB_hydrolase"/>
</dbReference>
<dbReference type="AlphaFoldDB" id="A0A6I4UE96"/>